<feature type="signal peptide" evidence="1">
    <location>
        <begin position="1"/>
        <end position="19"/>
    </location>
</feature>
<name>Q6APG9_DESPS</name>
<dbReference type="EMBL" id="CR522870">
    <property type="protein sequence ID" value="CAG35755.1"/>
    <property type="molecule type" value="Genomic_DNA"/>
</dbReference>
<dbReference type="OrthoDB" id="427047at2"/>
<keyword evidence="4" id="KW-1185">Reference proteome</keyword>
<dbReference type="InterPro" id="IPR009739">
    <property type="entry name" value="LprI-like_N"/>
</dbReference>
<keyword evidence="1" id="KW-0732">Signal</keyword>
<organism evidence="3 4">
    <name type="scientific">Desulfotalea psychrophila (strain LSv54 / DSM 12343)</name>
    <dbReference type="NCBI Taxonomy" id="177439"/>
    <lineage>
        <taxon>Bacteria</taxon>
        <taxon>Pseudomonadati</taxon>
        <taxon>Thermodesulfobacteriota</taxon>
        <taxon>Desulfobulbia</taxon>
        <taxon>Desulfobulbales</taxon>
        <taxon>Desulfocapsaceae</taxon>
        <taxon>Desulfotalea</taxon>
    </lineage>
</organism>
<gene>
    <name evidence="3" type="ordered locus">DP1026</name>
</gene>
<protein>
    <recommendedName>
        <fullName evidence="2">Lysozyme inhibitor LprI-like N-terminal domain-containing protein</fullName>
    </recommendedName>
</protein>
<proteinExistence type="predicted"/>
<dbReference type="Gene3D" id="1.20.1270.180">
    <property type="match status" value="1"/>
</dbReference>
<dbReference type="AlphaFoldDB" id="Q6APG9"/>
<sequence length="137" mass="15669">MKKRILLCIFLLFALPAQAEELITVPPAEKQDWQNFIDGAEDNYSMQARAAEAMHSLDSRIDEVVIKINRDLDQQAITLLKSNQTAWEKQICTKCIFLADSYRGGSHKGLAYGDCVIQEQKVRIAELKQMHEYRISP</sequence>
<accession>Q6APG9</accession>
<dbReference type="Proteomes" id="UP000000602">
    <property type="component" value="Chromosome"/>
</dbReference>
<evidence type="ECO:0000256" key="1">
    <source>
        <dbReference type="SAM" id="SignalP"/>
    </source>
</evidence>
<feature type="chain" id="PRO_5004271600" description="Lysozyme inhibitor LprI-like N-terminal domain-containing protein" evidence="1">
    <location>
        <begin position="20"/>
        <end position="137"/>
    </location>
</feature>
<evidence type="ECO:0000259" key="2">
    <source>
        <dbReference type="Pfam" id="PF07007"/>
    </source>
</evidence>
<feature type="domain" description="Lysozyme inhibitor LprI-like N-terminal" evidence="2">
    <location>
        <begin position="41"/>
        <end position="127"/>
    </location>
</feature>
<dbReference type="KEGG" id="dps:DP1026"/>
<dbReference type="RefSeq" id="WP_011188269.1">
    <property type="nucleotide sequence ID" value="NC_006138.1"/>
</dbReference>
<dbReference type="Pfam" id="PF07007">
    <property type="entry name" value="LprI"/>
    <property type="match status" value="1"/>
</dbReference>
<dbReference type="eggNOG" id="COG3755">
    <property type="taxonomic scope" value="Bacteria"/>
</dbReference>
<dbReference type="STRING" id="177439.DP1026"/>
<dbReference type="HOGENOM" id="CLU_1861982_0_0_7"/>
<reference evidence="4" key="1">
    <citation type="journal article" date="2004" name="Environ. Microbiol.">
        <title>The genome of Desulfotalea psychrophila, a sulfate-reducing bacterium from permanently cold Arctic sediments.</title>
        <authorList>
            <person name="Rabus R."/>
            <person name="Ruepp A."/>
            <person name="Frickey T."/>
            <person name="Rattei T."/>
            <person name="Fartmann B."/>
            <person name="Stark M."/>
            <person name="Bauer M."/>
            <person name="Zibat A."/>
            <person name="Lombardot T."/>
            <person name="Becker I."/>
            <person name="Amann J."/>
            <person name="Gellner K."/>
            <person name="Teeling H."/>
            <person name="Leuschner W.D."/>
            <person name="Gloeckner F.-O."/>
            <person name="Lupas A.N."/>
            <person name="Amann R."/>
            <person name="Klenk H.-P."/>
        </authorList>
    </citation>
    <scope>NUCLEOTIDE SEQUENCE [LARGE SCALE GENOMIC DNA]</scope>
    <source>
        <strain evidence="4">DSM 12343 / LSv54</strain>
    </source>
</reference>
<evidence type="ECO:0000313" key="4">
    <source>
        <dbReference type="Proteomes" id="UP000000602"/>
    </source>
</evidence>
<evidence type="ECO:0000313" key="3">
    <source>
        <dbReference type="EMBL" id="CAG35755.1"/>
    </source>
</evidence>